<keyword evidence="3" id="KW-1185">Reference proteome</keyword>
<sequence>MHRVDAKGIHERLANLGCVVRRVYSVPHPLSLIHVDTNHKLIRYGIVIFGGIDGFSRKIMYLHASNNNKAATALEYFLESTRKHGFPSRVRGDQGVENVDIARCMFQVRGCGRGSFISGKSVHNQRIERLWRDVWNVVSNIYYDVLHSLEESVVLDPSNYTHLFCAQYVFLPRIQADLDTFTDGWNNHSMRSERNLTPNQLWEIGCATSLINPPDNIQVKGFPIHPESYKLLELLCRC</sequence>
<dbReference type="Pfam" id="PF24764">
    <property type="entry name" value="rva_4"/>
    <property type="match status" value="1"/>
</dbReference>
<accession>A0AAD7RWH7</accession>
<dbReference type="InterPro" id="IPR058913">
    <property type="entry name" value="Integrase_dom_put"/>
</dbReference>
<dbReference type="Proteomes" id="UP001221898">
    <property type="component" value="Unassembled WGS sequence"/>
</dbReference>
<proteinExistence type="predicted"/>
<name>A0AAD7RWH7_9TELE</name>
<dbReference type="InterPro" id="IPR036397">
    <property type="entry name" value="RNaseH_sf"/>
</dbReference>
<evidence type="ECO:0000313" key="3">
    <source>
        <dbReference type="Proteomes" id="UP001221898"/>
    </source>
</evidence>
<evidence type="ECO:0000259" key="1">
    <source>
        <dbReference type="PROSITE" id="PS50994"/>
    </source>
</evidence>
<dbReference type="GO" id="GO:0003676">
    <property type="term" value="F:nucleic acid binding"/>
    <property type="evidence" value="ECO:0007669"/>
    <property type="project" value="InterPro"/>
</dbReference>
<dbReference type="InterPro" id="IPR001584">
    <property type="entry name" value="Integrase_cat-core"/>
</dbReference>
<dbReference type="PROSITE" id="PS50994">
    <property type="entry name" value="INTEGRASE"/>
    <property type="match status" value="1"/>
</dbReference>
<feature type="domain" description="Integrase catalytic" evidence="1">
    <location>
        <begin position="23"/>
        <end position="206"/>
    </location>
</feature>
<evidence type="ECO:0000313" key="2">
    <source>
        <dbReference type="EMBL" id="KAJ8391562.1"/>
    </source>
</evidence>
<dbReference type="EMBL" id="JAINUG010000156">
    <property type="protein sequence ID" value="KAJ8391562.1"/>
    <property type="molecule type" value="Genomic_DNA"/>
</dbReference>
<dbReference type="PANTHER" id="PTHR46791:SF11">
    <property type="entry name" value="INTEGRASE CATALYTIC DOMAIN-CONTAINING PROTEIN"/>
    <property type="match status" value="1"/>
</dbReference>
<dbReference type="GO" id="GO:0015074">
    <property type="term" value="P:DNA integration"/>
    <property type="evidence" value="ECO:0007669"/>
    <property type="project" value="InterPro"/>
</dbReference>
<protein>
    <recommendedName>
        <fullName evidence="1">Integrase catalytic domain-containing protein</fullName>
    </recommendedName>
</protein>
<dbReference type="PANTHER" id="PTHR46791">
    <property type="entry name" value="EXPRESSED PROTEIN"/>
    <property type="match status" value="1"/>
</dbReference>
<dbReference type="InterPro" id="IPR012337">
    <property type="entry name" value="RNaseH-like_sf"/>
</dbReference>
<dbReference type="SUPFAM" id="SSF53098">
    <property type="entry name" value="Ribonuclease H-like"/>
    <property type="match status" value="1"/>
</dbReference>
<gene>
    <name evidence="2" type="ORF">AAFF_G00088840</name>
</gene>
<organism evidence="2 3">
    <name type="scientific">Aldrovandia affinis</name>
    <dbReference type="NCBI Taxonomy" id="143900"/>
    <lineage>
        <taxon>Eukaryota</taxon>
        <taxon>Metazoa</taxon>
        <taxon>Chordata</taxon>
        <taxon>Craniata</taxon>
        <taxon>Vertebrata</taxon>
        <taxon>Euteleostomi</taxon>
        <taxon>Actinopterygii</taxon>
        <taxon>Neopterygii</taxon>
        <taxon>Teleostei</taxon>
        <taxon>Notacanthiformes</taxon>
        <taxon>Halosauridae</taxon>
        <taxon>Aldrovandia</taxon>
    </lineage>
</organism>
<dbReference type="Gene3D" id="3.30.420.10">
    <property type="entry name" value="Ribonuclease H-like superfamily/Ribonuclease H"/>
    <property type="match status" value="1"/>
</dbReference>
<reference evidence="2" key="1">
    <citation type="journal article" date="2023" name="Science">
        <title>Genome structures resolve the early diversification of teleost fishes.</title>
        <authorList>
            <person name="Parey E."/>
            <person name="Louis A."/>
            <person name="Montfort J."/>
            <person name="Bouchez O."/>
            <person name="Roques C."/>
            <person name="Iampietro C."/>
            <person name="Lluch J."/>
            <person name="Castinel A."/>
            <person name="Donnadieu C."/>
            <person name="Desvignes T."/>
            <person name="Floi Bucao C."/>
            <person name="Jouanno E."/>
            <person name="Wen M."/>
            <person name="Mejri S."/>
            <person name="Dirks R."/>
            <person name="Jansen H."/>
            <person name="Henkel C."/>
            <person name="Chen W.J."/>
            <person name="Zahm M."/>
            <person name="Cabau C."/>
            <person name="Klopp C."/>
            <person name="Thompson A.W."/>
            <person name="Robinson-Rechavi M."/>
            <person name="Braasch I."/>
            <person name="Lecointre G."/>
            <person name="Bobe J."/>
            <person name="Postlethwait J.H."/>
            <person name="Berthelot C."/>
            <person name="Roest Crollius H."/>
            <person name="Guiguen Y."/>
        </authorList>
    </citation>
    <scope>NUCLEOTIDE SEQUENCE</scope>
    <source>
        <strain evidence="2">NC1722</strain>
    </source>
</reference>
<dbReference type="AlphaFoldDB" id="A0AAD7RWH7"/>
<comment type="caution">
    <text evidence="2">The sequence shown here is derived from an EMBL/GenBank/DDBJ whole genome shotgun (WGS) entry which is preliminary data.</text>
</comment>